<dbReference type="Gene3D" id="3.40.630.30">
    <property type="match status" value="1"/>
</dbReference>
<dbReference type="InterPro" id="IPR000182">
    <property type="entry name" value="GNAT_dom"/>
</dbReference>
<evidence type="ECO:0000259" key="1">
    <source>
        <dbReference type="PROSITE" id="PS51186"/>
    </source>
</evidence>
<evidence type="ECO:0000313" key="3">
    <source>
        <dbReference type="Proteomes" id="UP000228920"/>
    </source>
</evidence>
<dbReference type="AlphaFoldDB" id="A0A2M7TM25"/>
<dbReference type="Proteomes" id="UP000228920">
    <property type="component" value="Unassembled WGS sequence"/>
</dbReference>
<dbReference type="CDD" id="cd04301">
    <property type="entry name" value="NAT_SF"/>
    <property type="match status" value="1"/>
</dbReference>
<proteinExistence type="predicted"/>
<dbReference type="InterPro" id="IPR016181">
    <property type="entry name" value="Acyl_CoA_acyltransferase"/>
</dbReference>
<dbReference type="PROSITE" id="PS51186">
    <property type="entry name" value="GNAT"/>
    <property type="match status" value="1"/>
</dbReference>
<name>A0A2M7TM25_UNCKA</name>
<sequence length="304" mass="35462">MIKVHMYDHVTYLINKFITNDVFYLPSFGPVYKGKEPISHLIKNVLLYWDNKNTLSYDKDYRWFSSKKEYIYVPEVLAVNNDLFVPVVNTLGKTSLKIFLYSDKPFHQEQFAIAREITKHIKEKKSVSHVRLFTFNRPPQHSGIHISNLYLKTLTGSDTVMNNHKDITNYHQLPNNIKATFGELAKEDDLVGSQMLWSQYINSDKDLSPILVAHNNNHIVGIIGPLDVINDPWQKHQLLAPFFEVKKDSRRKQYGKKLWKCAMDWAYRQGAEYMLIQAEDGEAADYFYQKHSLAYKGSIFSFAI</sequence>
<reference evidence="3" key="1">
    <citation type="submission" date="2017-09" db="EMBL/GenBank/DDBJ databases">
        <title>Depth-based differentiation of microbial function through sediment-hosted aquifers and enrichment of novel symbionts in the deep terrestrial subsurface.</title>
        <authorList>
            <person name="Probst A.J."/>
            <person name="Ladd B."/>
            <person name="Jarett J.K."/>
            <person name="Geller-Mcgrath D.E."/>
            <person name="Sieber C.M.K."/>
            <person name="Emerson J.B."/>
            <person name="Anantharaman K."/>
            <person name="Thomas B.C."/>
            <person name="Malmstrom R."/>
            <person name="Stieglmeier M."/>
            <person name="Klingl A."/>
            <person name="Woyke T."/>
            <person name="Ryan C.M."/>
            <person name="Banfield J.F."/>
        </authorList>
    </citation>
    <scope>NUCLEOTIDE SEQUENCE [LARGE SCALE GENOMIC DNA]</scope>
</reference>
<dbReference type="Pfam" id="PF00583">
    <property type="entry name" value="Acetyltransf_1"/>
    <property type="match status" value="1"/>
</dbReference>
<dbReference type="EMBL" id="PFNL01000005">
    <property type="protein sequence ID" value="PIZ48252.1"/>
    <property type="molecule type" value="Genomic_DNA"/>
</dbReference>
<gene>
    <name evidence="2" type="ORF">COY32_00225</name>
</gene>
<organism evidence="2 3">
    <name type="scientific">candidate division WWE3 bacterium CG_4_10_14_0_2_um_filter_41_14</name>
    <dbReference type="NCBI Taxonomy" id="1975072"/>
    <lineage>
        <taxon>Bacteria</taxon>
        <taxon>Katanobacteria</taxon>
    </lineage>
</organism>
<comment type="caution">
    <text evidence="2">The sequence shown here is derived from an EMBL/GenBank/DDBJ whole genome shotgun (WGS) entry which is preliminary data.</text>
</comment>
<feature type="domain" description="N-acetyltransferase" evidence="1">
    <location>
        <begin position="168"/>
        <end position="304"/>
    </location>
</feature>
<evidence type="ECO:0000313" key="2">
    <source>
        <dbReference type="EMBL" id="PIZ48252.1"/>
    </source>
</evidence>
<accession>A0A2M7TM25</accession>
<protein>
    <recommendedName>
        <fullName evidence="1">N-acetyltransferase domain-containing protein</fullName>
    </recommendedName>
</protein>
<dbReference type="GO" id="GO:0016747">
    <property type="term" value="F:acyltransferase activity, transferring groups other than amino-acyl groups"/>
    <property type="evidence" value="ECO:0007669"/>
    <property type="project" value="InterPro"/>
</dbReference>
<dbReference type="SUPFAM" id="SSF55729">
    <property type="entry name" value="Acyl-CoA N-acyltransferases (Nat)"/>
    <property type="match status" value="1"/>
</dbReference>